<accession>A0AA86QRB0</accession>
<protein>
    <submittedName>
        <fullName evidence="3">Hypothetical_protein</fullName>
    </submittedName>
</protein>
<feature type="compositionally biased region" description="Polar residues" evidence="1">
    <location>
        <begin position="375"/>
        <end position="391"/>
    </location>
</feature>
<sequence length="391" mass="44880">MYRKKVVQRGEKHSEIDVEKPSANRFASLADSDVQFKHTDSYGKIFDYLHEKGMMKVATQSPIKEVPAKPRQKNFEKAHKTKTKKKSTQTAEKGNDKLEDTSTKKKPDKPTQTKVIPNAKGNDKKIQSLKEKIAKLQRELQSQFDTAAAVMRKFKETKKKHDNKKITQKTNNAEAQPENDKKRLKQVRKLNLRRISKKKRLTKRSLRTPPVQKSQDQKTTKMPQSNAKSPQKETQKKKEDKQPVLEKPVEQPKDGQNEQKTITDAKQETKPILTKAQKKQVKEYQKQFIQQQKAKEDISEAKPRNSQSTTGNIPRNQEFAKSNKLRRTPSQPNQVNETVHQRQPPPSNANTTEQPPIQAEGNNEQRETEMREPVSVNQVSESGKTGPQTTP</sequence>
<organism evidence="2">
    <name type="scientific">Hexamita inflata</name>
    <dbReference type="NCBI Taxonomy" id="28002"/>
    <lineage>
        <taxon>Eukaryota</taxon>
        <taxon>Metamonada</taxon>
        <taxon>Diplomonadida</taxon>
        <taxon>Hexamitidae</taxon>
        <taxon>Hexamitinae</taxon>
        <taxon>Hexamita</taxon>
    </lineage>
</organism>
<feature type="compositionally biased region" description="Basic residues" evidence="1">
    <location>
        <begin position="182"/>
        <end position="206"/>
    </location>
</feature>
<feature type="compositionally biased region" description="Polar residues" evidence="1">
    <location>
        <begin position="328"/>
        <end position="338"/>
    </location>
</feature>
<dbReference type="AlphaFoldDB" id="A0AA86QRB0"/>
<proteinExistence type="predicted"/>
<dbReference type="EMBL" id="CATOUU010000965">
    <property type="protein sequence ID" value="CAI9963150.1"/>
    <property type="molecule type" value="Genomic_DNA"/>
</dbReference>
<feature type="region of interest" description="Disordered" evidence="1">
    <location>
        <begin position="60"/>
        <end position="125"/>
    </location>
</feature>
<dbReference type="EMBL" id="CAXDID020000660">
    <property type="protein sequence ID" value="CAL6109000.1"/>
    <property type="molecule type" value="Genomic_DNA"/>
</dbReference>
<feature type="compositionally biased region" description="Polar residues" evidence="1">
    <location>
        <begin position="304"/>
        <end position="315"/>
    </location>
</feature>
<evidence type="ECO:0000256" key="1">
    <source>
        <dbReference type="SAM" id="MobiDB-lite"/>
    </source>
</evidence>
<feature type="compositionally biased region" description="Polar residues" evidence="1">
    <location>
        <begin position="220"/>
        <end position="229"/>
    </location>
</feature>
<keyword evidence="4" id="KW-1185">Reference proteome</keyword>
<evidence type="ECO:0000313" key="3">
    <source>
        <dbReference type="EMBL" id="CAL6109000.1"/>
    </source>
</evidence>
<feature type="region of interest" description="Disordered" evidence="1">
    <location>
        <begin position="155"/>
        <end position="391"/>
    </location>
</feature>
<feature type="compositionally biased region" description="Basic and acidic residues" evidence="1">
    <location>
        <begin position="93"/>
        <end position="111"/>
    </location>
</feature>
<gene>
    <name evidence="2" type="ORF">HINF_LOCUS50795</name>
    <name evidence="3" type="ORF">HINF_LOCUS75236</name>
</gene>
<evidence type="ECO:0000313" key="4">
    <source>
        <dbReference type="Proteomes" id="UP001642409"/>
    </source>
</evidence>
<name>A0AA86QRB0_9EUKA</name>
<feature type="compositionally biased region" description="Basic and acidic residues" evidence="1">
    <location>
        <begin position="293"/>
        <end position="303"/>
    </location>
</feature>
<feature type="compositionally biased region" description="Basic and acidic residues" evidence="1">
    <location>
        <begin position="363"/>
        <end position="372"/>
    </location>
</feature>
<reference evidence="3 4" key="2">
    <citation type="submission" date="2024-07" db="EMBL/GenBank/DDBJ databases">
        <authorList>
            <person name="Akdeniz Z."/>
        </authorList>
    </citation>
    <scope>NUCLEOTIDE SEQUENCE [LARGE SCALE GENOMIC DNA]</scope>
</reference>
<comment type="caution">
    <text evidence="2">The sequence shown here is derived from an EMBL/GenBank/DDBJ whole genome shotgun (WGS) entry which is preliminary data.</text>
</comment>
<reference evidence="2" key="1">
    <citation type="submission" date="2023-06" db="EMBL/GenBank/DDBJ databases">
        <authorList>
            <person name="Kurt Z."/>
        </authorList>
    </citation>
    <scope>NUCLEOTIDE SEQUENCE</scope>
</reference>
<feature type="compositionally biased region" description="Basic and acidic residues" evidence="1">
    <location>
        <begin position="230"/>
        <end position="269"/>
    </location>
</feature>
<evidence type="ECO:0000313" key="2">
    <source>
        <dbReference type="EMBL" id="CAI9963150.1"/>
    </source>
</evidence>
<feature type="compositionally biased region" description="Basic residues" evidence="1">
    <location>
        <begin position="155"/>
        <end position="167"/>
    </location>
</feature>
<dbReference type="Proteomes" id="UP001642409">
    <property type="component" value="Unassembled WGS sequence"/>
</dbReference>